<dbReference type="EMBL" id="DMUP01000042">
    <property type="protein sequence ID" value="HAR55564.1"/>
    <property type="molecule type" value="Genomic_DNA"/>
</dbReference>
<evidence type="ECO:0000313" key="2">
    <source>
        <dbReference type="Proteomes" id="UP000262878"/>
    </source>
</evidence>
<evidence type="ECO:0000313" key="1">
    <source>
        <dbReference type="EMBL" id="HAR55564.1"/>
    </source>
</evidence>
<sequence length="88" mass="9812">MKTQKERIAYHTAQLKKVLSSHGAHSEHFVHAFFTLHGEIAGIPLNSLFTWANEQRERLHAVAVAHAVVEQSPPIAEINALVQRAPVE</sequence>
<dbReference type="AlphaFoldDB" id="A0A348WM02"/>
<dbReference type="Proteomes" id="UP000262878">
    <property type="component" value="Unassembled WGS sequence"/>
</dbReference>
<comment type="caution">
    <text evidence="1">The sequence shown here is derived from an EMBL/GenBank/DDBJ whole genome shotgun (WGS) entry which is preliminary data.</text>
</comment>
<gene>
    <name evidence="1" type="ORF">DCR58_02125</name>
</gene>
<name>A0A348WM02_9GAMM</name>
<reference evidence="1 2" key="1">
    <citation type="journal article" date="2018" name="Nat. Biotechnol.">
        <title>A standardized bacterial taxonomy based on genome phylogeny substantially revises the tree of life.</title>
        <authorList>
            <person name="Parks D.H."/>
            <person name="Chuvochina M."/>
            <person name="Waite D.W."/>
            <person name="Rinke C."/>
            <person name="Skarshewski A."/>
            <person name="Chaumeil P.A."/>
            <person name="Hugenholtz P."/>
        </authorList>
    </citation>
    <scope>NUCLEOTIDE SEQUENCE [LARGE SCALE GENOMIC DNA]</scope>
    <source>
        <strain evidence="1">UBA9360</strain>
    </source>
</reference>
<proteinExistence type="predicted"/>
<accession>A0A348WM02</accession>
<organism evidence="1 2">
    <name type="scientific">Idiomarina baltica</name>
    <dbReference type="NCBI Taxonomy" id="190892"/>
    <lineage>
        <taxon>Bacteria</taxon>
        <taxon>Pseudomonadati</taxon>
        <taxon>Pseudomonadota</taxon>
        <taxon>Gammaproteobacteria</taxon>
        <taxon>Alteromonadales</taxon>
        <taxon>Idiomarinaceae</taxon>
        <taxon>Idiomarina</taxon>
    </lineage>
</organism>
<protein>
    <submittedName>
        <fullName evidence="1">Uncharacterized protein</fullName>
    </submittedName>
</protein>